<proteinExistence type="predicted"/>
<accession>A0A9Q0P2Q8</accession>
<keyword evidence="2" id="KW-1185">Reference proteome</keyword>
<evidence type="ECO:0000313" key="2">
    <source>
        <dbReference type="Proteomes" id="UP001151532"/>
    </source>
</evidence>
<dbReference type="EMBL" id="JAPFFK010000020">
    <property type="protein sequence ID" value="KAJ6680484.1"/>
    <property type="molecule type" value="Genomic_DNA"/>
</dbReference>
<dbReference type="Proteomes" id="UP001151532">
    <property type="component" value="Chromosome 14"/>
</dbReference>
<name>A0A9Q0P2Q8_SALPP</name>
<evidence type="ECO:0000313" key="1">
    <source>
        <dbReference type="EMBL" id="KAJ6680484.1"/>
    </source>
</evidence>
<organism evidence="1 2">
    <name type="scientific">Salix purpurea</name>
    <name type="common">Purple osier willow</name>
    <dbReference type="NCBI Taxonomy" id="77065"/>
    <lineage>
        <taxon>Eukaryota</taxon>
        <taxon>Viridiplantae</taxon>
        <taxon>Streptophyta</taxon>
        <taxon>Embryophyta</taxon>
        <taxon>Tracheophyta</taxon>
        <taxon>Spermatophyta</taxon>
        <taxon>Magnoliopsida</taxon>
        <taxon>eudicotyledons</taxon>
        <taxon>Gunneridae</taxon>
        <taxon>Pentapetalae</taxon>
        <taxon>rosids</taxon>
        <taxon>fabids</taxon>
        <taxon>Malpighiales</taxon>
        <taxon>Salicaceae</taxon>
        <taxon>Saliceae</taxon>
        <taxon>Salix</taxon>
    </lineage>
</organism>
<comment type="caution">
    <text evidence="1">The sequence shown here is derived from an EMBL/GenBank/DDBJ whole genome shotgun (WGS) entry which is preliminary data.</text>
</comment>
<gene>
    <name evidence="1" type="ORF">OIU79_020064</name>
</gene>
<dbReference type="AlphaFoldDB" id="A0A9Q0P2Q8"/>
<protein>
    <submittedName>
        <fullName evidence="1">Uncharacterized protein</fullName>
    </submittedName>
</protein>
<reference evidence="1" key="1">
    <citation type="submission" date="2022-11" db="EMBL/GenBank/DDBJ databases">
        <authorList>
            <person name="Hyden B.L."/>
            <person name="Feng K."/>
            <person name="Yates T."/>
            <person name="Jawdy S."/>
            <person name="Smart L.B."/>
            <person name="Muchero W."/>
        </authorList>
    </citation>
    <scope>NUCLEOTIDE SEQUENCE</scope>
    <source>
        <tissue evidence="1">Shoot tip</tissue>
    </source>
</reference>
<sequence length="99" mass="11046">MKHPKSSRKNLVWSQPSANLEGIHHCQVSKLVQFLPPSVKLRIILYFETVSATSTCVNASPGEIELIDIVQHRGCTDRPRKEIVSSAKEHSTEIGTYSC</sequence>
<reference evidence="1" key="2">
    <citation type="journal article" date="2023" name="Int. J. Mol. Sci.">
        <title>De Novo Assembly and Annotation of 11 Diverse Shrub Willow (Salix) Genomes Reveals Novel Gene Organization in Sex-Linked Regions.</title>
        <authorList>
            <person name="Hyden B."/>
            <person name="Feng K."/>
            <person name="Yates T.B."/>
            <person name="Jawdy S."/>
            <person name="Cereghino C."/>
            <person name="Smart L.B."/>
            <person name="Muchero W."/>
        </authorList>
    </citation>
    <scope>NUCLEOTIDE SEQUENCE</scope>
    <source>
        <tissue evidence="1">Shoot tip</tissue>
    </source>
</reference>